<proteinExistence type="predicted"/>
<dbReference type="InterPro" id="IPR057326">
    <property type="entry name" value="KR_dom"/>
</dbReference>
<dbReference type="InterPro" id="IPR049551">
    <property type="entry name" value="PKS_DH_C"/>
</dbReference>
<feature type="domain" description="PKS/mFAS DH" evidence="2">
    <location>
        <begin position="284"/>
        <end position="571"/>
    </location>
</feature>
<reference evidence="4" key="1">
    <citation type="submission" date="2016-10" db="EMBL/GenBank/DDBJ databases">
        <title>Comparative genomics uncovers the prolific and rare metabolic potential of the cyanobacterial genus Moorea.</title>
        <authorList>
            <person name="Leao T."/>
            <person name="Castelao G."/>
            <person name="Korobeynikov A."/>
            <person name="Monroe E.A."/>
            <person name="Podell S."/>
            <person name="Glukhov E."/>
            <person name="Allen E."/>
            <person name="Gerwick W.H."/>
            <person name="Gerwick L."/>
        </authorList>
    </citation>
    <scope>NUCLEOTIDE SEQUENCE [LARGE SCALE GENOMIC DNA]</scope>
    <source>
        <strain evidence="4">JHB</strain>
    </source>
</reference>
<protein>
    <submittedName>
        <fullName evidence="3">SDR family NAD(P)-dependent oxidoreductase</fullName>
    </submittedName>
</protein>
<name>A0A1D9FZC9_MOOP1</name>
<dbReference type="CDD" id="cd08953">
    <property type="entry name" value="KR_2_SDR_x"/>
    <property type="match status" value="1"/>
</dbReference>
<dbReference type="InterPro" id="IPR042104">
    <property type="entry name" value="PKS_dehydratase_sf"/>
</dbReference>
<dbReference type="Gene3D" id="3.10.129.110">
    <property type="entry name" value="Polyketide synthase dehydratase"/>
    <property type="match status" value="1"/>
</dbReference>
<evidence type="ECO:0000313" key="3">
    <source>
        <dbReference type="EMBL" id="AOY80726.1"/>
    </source>
</evidence>
<dbReference type="Gene3D" id="3.40.50.720">
    <property type="entry name" value="NAD(P)-binding Rossmann-like Domain"/>
    <property type="match status" value="1"/>
</dbReference>
<feature type="active site" description="Proton donor; for dehydratase activity" evidence="1">
    <location>
        <position position="488"/>
    </location>
</feature>
<evidence type="ECO:0000259" key="2">
    <source>
        <dbReference type="PROSITE" id="PS52019"/>
    </source>
</evidence>
<dbReference type="EMBL" id="CP017708">
    <property type="protein sequence ID" value="AOY80726.1"/>
    <property type="molecule type" value="Genomic_DNA"/>
</dbReference>
<accession>A0A1D9FZC9</accession>
<gene>
    <name evidence="3" type="ORF">BJP36_13170</name>
</gene>
<dbReference type="Pfam" id="PF14765">
    <property type="entry name" value="PS-DH"/>
    <property type="match status" value="1"/>
</dbReference>
<evidence type="ECO:0000313" key="4">
    <source>
        <dbReference type="Proteomes" id="UP000176944"/>
    </source>
</evidence>
<dbReference type="SMART" id="SM00822">
    <property type="entry name" value="PKS_KR"/>
    <property type="match status" value="1"/>
</dbReference>
<dbReference type="SUPFAM" id="SSF51735">
    <property type="entry name" value="NAD(P)-binding Rossmann-fold domains"/>
    <property type="match status" value="1"/>
</dbReference>
<organism evidence="3 4">
    <name type="scientific">Moorena producens (strain JHB)</name>
    <dbReference type="NCBI Taxonomy" id="1454205"/>
    <lineage>
        <taxon>Bacteria</taxon>
        <taxon>Bacillati</taxon>
        <taxon>Cyanobacteriota</taxon>
        <taxon>Cyanophyceae</taxon>
        <taxon>Coleofasciculales</taxon>
        <taxon>Coleofasciculaceae</taxon>
        <taxon>Moorena</taxon>
    </lineage>
</organism>
<dbReference type="InterPro" id="IPR036291">
    <property type="entry name" value="NAD(P)-bd_dom_sf"/>
</dbReference>
<dbReference type="PANTHER" id="PTHR43074:SF1">
    <property type="entry name" value="BETA-KETOACYL SYNTHASE FAMILY PROTEIN-RELATED"/>
    <property type="match status" value="1"/>
</dbReference>
<dbReference type="PANTHER" id="PTHR43074">
    <property type="entry name" value="OMEGA-3 POLYUNSATURATED FATTY ACID SYNTHASE PFAB-RELATED"/>
    <property type="match status" value="1"/>
</dbReference>
<dbReference type="AlphaFoldDB" id="A0A1D9FZC9"/>
<sequence>MNQHTTINSSSVVLVSGGGRGVTAQCVIKLAEQYRCKFILLGRSCIADSEPEWAKNCFDESELKKRIMQVLIAQGEKPTPVKVQKRFNTISRGRDITKTISTIKQIGGEAEYLSVDVTNSADLNAKLAPVIQRFGAITGIIHGAGNLADKLIEKKSEQDFETVYNTKIEGLESLLSCVQPSQLDFIVLFSSFVAFYGNPGQSDYALANEILNKYAYVLKRKYPNCRVLSIGWGPWDGGMVTPELKKFFAQQDMELISVDVGAQMLIDELNSSDQETPQILVMSRPIVGSPKQLSPEKQTFRIQRKLTLSENPFVCDHVIASHPVLPAMCGISWIANTCEQLYPGYKFFSCDNYKVLKGIVFDNTLANSYTLDLKEINKSQGEIEFEALVSSESTIKIPHYHYKTQIKLVQAIPQATTYESFNSTQYPALLSLSPYQNGTLFHKPRFQGVKRILNISAEGMTVQCSLESLDVKQQGKFPVQAFNPYTADILFQALLVWVRYFDDLGSLPLEFSKLEQFSLIPFNQEFYISLEIDSRSENRVVANATAHDDKGNIYLKIDQMQVTSSSRLNHLFLENTCSDLVCS</sequence>
<evidence type="ECO:0000256" key="1">
    <source>
        <dbReference type="PROSITE-ProRule" id="PRU01363"/>
    </source>
</evidence>
<feature type="active site" description="Proton acceptor; for dehydratase activity" evidence="1">
    <location>
        <position position="317"/>
    </location>
</feature>
<feature type="region of interest" description="C-terminal hotdog fold" evidence="1">
    <location>
        <begin position="426"/>
        <end position="571"/>
    </location>
</feature>
<feature type="region of interest" description="N-terminal hotdog fold" evidence="1">
    <location>
        <begin position="284"/>
        <end position="413"/>
    </location>
</feature>
<dbReference type="Proteomes" id="UP000176944">
    <property type="component" value="Chromosome"/>
</dbReference>
<dbReference type="InterPro" id="IPR052568">
    <property type="entry name" value="PKS-FAS_Synthase"/>
</dbReference>
<dbReference type="Pfam" id="PF08659">
    <property type="entry name" value="KR"/>
    <property type="match status" value="1"/>
</dbReference>
<dbReference type="PROSITE" id="PS52019">
    <property type="entry name" value="PKS_MFAS_DH"/>
    <property type="match status" value="1"/>
</dbReference>
<dbReference type="InterPro" id="IPR013968">
    <property type="entry name" value="PKS_KR"/>
</dbReference>
<dbReference type="InterPro" id="IPR049900">
    <property type="entry name" value="PKS_mFAS_DH"/>
</dbReference>